<dbReference type="GeneID" id="87947444"/>
<name>A0AAX4IRP6_9PEZI</name>
<dbReference type="EMBL" id="CP137311">
    <property type="protein sequence ID" value="WQF85930.1"/>
    <property type="molecule type" value="Genomic_DNA"/>
</dbReference>
<evidence type="ECO:0000313" key="2">
    <source>
        <dbReference type="Proteomes" id="UP001322277"/>
    </source>
</evidence>
<dbReference type="Proteomes" id="UP001322277">
    <property type="component" value="Chromosome 7"/>
</dbReference>
<dbReference type="RefSeq" id="XP_062783151.1">
    <property type="nucleotide sequence ID" value="XM_062927100.1"/>
</dbReference>
<gene>
    <name evidence="1" type="ORF">CDEST_10944</name>
</gene>
<protein>
    <submittedName>
        <fullName evidence="1">Uncharacterized protein</fullName>
    </submittedName>
</protein>
<evidence type="ECO:0000313" key="1">
    <source>
        <dbReference type="EMBL" id="WQF85930.1"/>
    </source>
</evidence>
<keyword evidence="2" id="KW-1185">Reference proteome</keyword>
<organism evidence="1 2">
    <name type="scientific">Colletotrichum destructivum</name>
    <dbReference type="NCBI Taxonomy" id="34406"/>
    <lineage>
        <taxon>Eukaryota</taxon>
        <taxon>Fungi</taxon>
        <taxon>Dikarya</taxon>
        <taxon>Ascomycota</taxon>
        <taxon>Pezizomycotina</taxon>
        <taxon>Sordariomycetes</taxon>
        <taxon>Hypocreomycetidae</taxon>
        <taxon>Glomerellales</taxon>
        <taxon>Glomerellaceae</taxon>
        <taxon>Colletotrichum</taxon>
        <taxon>Colletotrichum destructivum species complex</taxon>
    </lineage>
</organism>
<dbReference type="AlphaFoldDB" id="A0AAX4IRP6"/>
<accession>A0AAX4IRP6</accession>
<sequence>MEALQSGDSSLQIMSFVADQEVLADTATENFRIKCVQANYDFRPPLGTW</sequence>
<proteinExistence type="predicted"/>
<dbReference type="KEGG" id="cdet:87947444"/>
<reference evidence="2" key="1">
    <citation type="journal article" date="2023" name="bioRxiv">
        <title>Complete genome of the Medicago anthracnose fungus, Colletotrichum destructivum, reveals a mini-chromosome-like region within a core chromosome.</title>
        <authorList>
            <person name="Lapalu N."/>
            <person name="Simon A."/>
            <person name="Lu A."/>
            <person name="Plaumann P.-L."/>
            <person name="Amselem J."/>
            <person name="Pigne S."/>
            <person name="Auger A."/>
            <person name="Koch C."/>
            <person name="Dallery J.-F."/>
            <person name="O'Connell R.J."/>
        </authorList>
    </citation>
    <scope>NUCLEOTIDE SEQUENCE [LARGE SCALE GENOMIC DNA]</scope>
    <source>
        <strain evidence="2">CBS 520.97</strain>
    </source>
</reference>